<dbReference type="Gene3D" id="1.10.246.130">
    <property type="match status" value="1"/>
</dbReference>
<dbReference type="SUPFAM" id="SSF56235">
    <property type="entry name" value="N-terminal nucleophile aminohydrolases (Ntn hydrolases)"/>
    <property type="match status" value="1"/>
</dbReference>
<organism evidence="1">
    <name type="scientific">marine sediment metagenome</name>
    <dbReference type="NCBI Taxonomy" id="412755"/>
    <lineage>
        <taxon>unclassified sequences</taxon>
        <taxon>metagenomes</taxon>
        <taxon>ecological metagenomes</taxon>
    </lineage>
</organism>
<accession>X0X624</accession>
<protein>
    <recommendedName>
        <fullName evidence="2">Gamma-glutamyltransferase</fullName>
    </recommendedName>
</protein>
<dbReference type="PANTHER" id="PTHR43199:SF1">
    <property type="entry name" value="GLUTATHIONE HYDROLASE PROENZYME"/>
    <property type="match status" value="1"/>
</dbReference>
<evidence type="ECO:0000313" key="1">
    <source>
        <dbReference type="EMBL" id="GAG38455.1"/>
    </source>
</evidence>
<dbReference type="InterPro" id="IPR029055">
    <property type="entry name" value="Ntn_hydrolases_N"/>
</dbReference>
<dbReference type="PRINTS" id="PR01210">
    <property type="entry name" value="GGTRANSPTASE"/>
</dbReference>
<evidence type="ECO:0008006" key="2">
    <source>
        <dbReference type="Google" id="ProtNLM"/>
    </source>
</evidence>
<name>X0X624_9ZZZZ</name>
<gene>
    <name evidence="1" type="ORF">S01H1_63797</name>
</gene>
<dbReference type="InterPro" id="IPR043138">
    <property type="entry name" value="GGT_lsub"/>
</dbReference>
<dbReference type="Pfam" id="PF01019">
    <property type="entry name" value="G_glu_transpept"/>
    <property type="match status" value="1"/>
</dbReference>
<comment type="caution">
    <text evidence="1">The sequence shown here is derived from an EMBL/GenBank/DDBJ whole genome shotgun (WGS) entry which is preliminary data.</text>
</comment>
<reference evidence="1" key="1">
    <citation type="journal article" date="2014" name="Front. Microbiol.">
        <title>High frequency of phylogenetically diverse reductive dehalogenase-homologous genes in deep subseafloor sedimentary metagenomes.</title>
        <authorList>
            <person name="Kawai M."/>
            <person name="Futagami T."/>
            <person name="Toyoda A."/>
            <person name="Takaki Y."/>
            <person name="Nishi S."/>
            <person name="Hori S."/>
            <person name="Arai W."/>
            <person name="Tsubouchi T."/>
            <person name="Morono Y."/>
            <person name="Uchiyama I."/>
            <person name="Ito T."/>
            <person name="Fujiyama A."/>
            <person name="Inagaki F."/>
            <person name="Takami H."/>
        </authorList>
    </citation>
    <scope>NUCLEOTIDE SEQUENCE</scope>
    <source>
        <strain evidence="1">Expedition CK06-06</strain>
    </source>
</reference>
<sequence>IVVIDYREHAPAAATKDMFASEKAKKEYWSKVGGKAVAVPGTLIGLTTALEKYGTMTLAEVMATAISYIENGFEVTETLSNMIKSNFNKITACSDPGKIAYFKNGLPLETGDILTQPDLAKTYREILDKGIEHFYGGELGKKVVDAVQAQGGIMTIDDLKAYKPYIRKPVVGNYRGYDIYSMCPPSSGGTHLIQILNIMENFDITNMNYHGPTHVFIMAEAMKMAFADRAKYMGDPGFAKDIPIKGLTSKGY</sequence>
<dbReference type="AlphaFoldDB" id="X0X624"/>
<dbReference type="PANTHER" id="PTHR43199">
    <property type="entry name" value="GLUTATHIONE HYDROLASE"/>
    <property type="match status" value="1"/>
</dbReference>
<feature type="non-terminal residue" evidence="1">
    <location>
        <position position="252"/>
    </location>
</feature>
<dbReference type="InterPro" id="IPR051792">
    <property type="entry name" value="GGT_bact"/>
</dbReference>
<proteinExistence type="predicted"/>
<feature type="non-terminal residue" evidence="1">
    <location>
        <position position="1"/>
    </location>
</feature>
<dbReference type="EMBL" id="BARS01042010">
    <property type="protein sequence ID" value="GAG38455.1"/>
    <property type="molecule type" value="Genomic_DNA"/>
</dbReference>